<dbReference type="AlphaFoldDB" id="A0A011QJ49"/>
<organism evidence="1 2">
    <name type="scientific">Candidatus Accumulibacter appositus</name>
    <dbReference type="NCBI Taxonomy" id="1454003"/>
    <lineage>
        <taxon>Bacteria</taxon>
        <taxon>Pseudomonadati</taxon>
        <taxon>Pseudomonadota</taxon>
        <taxon>Betaproteobacteria</taxon>
        <taxon>Candidatus Accumulibacter</taxon>
    </lineage>
</organism>
<dbReference type="STRING" id="1454003.AW10_02740"/>
<dbReference type="EMBL" id="JEMX01000063">
    <property type="protein sequence ID" value="EXI78869.1"/>
    <property type="molecule type" value="Genomic_DNA"/>
</dbReference>
<sequence>MKPVDKLGAALLAMESALIDLRYGAWIGGTPRPKPDSHVAVGAYSFTNTSYRVLEAIFRGRLHADDVLVDVGSGRGRVLNHWLHTGHRGPIHGLELDTRYAGQCARRLRRFSNVQVRTGDAIANLPPETTLCFLFNPFDRANMLRFREAVLGTISDLYRLRVVYYAPTCLDVWSDDLRWDVAIHRLDLWSVRHQPERYRTYAVITCRNPTAPDRRECAPDGGGITSG</sequence>
<accession>A0A011QJ49</accession>
<dbReference type="Proteomes" id="UP000021816">
    <property type="component" value="Unassembled WGS sequence"/>
</dbReference>
<dbReference type="SUPFAM" id="SSF53335">
    <property type="entry name" value="S-adenosyl-L-methionine-dependent methyltransferases"/>
    <property type="match status" value="1"/>
</dbReference>
<proteinExistence type="predicted"/>
<evidence type="ECO:0008006" key="3">
    <source>
        <dbReference type="Google" id="ProtNLM"/>
    </source>
</evidence>
<dbReference type="Gene3D" id="3.40.50.150">
    <property type="entry name" value="Vaccinia Virus protein VP39"/>
    <property type="match status" value="1"/>
</dbReference>
<dbReference type="PATRIC" id="fig|1454003.3.peg.2793"/>
<comment type="caution">
    <text evidence="1">The sequence shown here is derived from an EMBL/GenBank/DDBJ whole genome shotgun (WGS) entry which is preliminary data.</text>
</comment>
<evidence type="ECO:0000313" key="2">
    <source>
        <dbReference type="Proteomes" id="UP000021816"/>
    </source>
</evidence>
<dbReference type="InterPro" id="IPR029063">
    <property type="entry name" value="SAM-dependent_MTases_sf"/>
</dbReference>
<name>A0A011QJ49_9PROT</name>
<reference evidence="1 2" key="1">
    <citation type="submission" date="2014-02" db="EMBL/GenBank/DDBJ databases">
        <title>Expanding our view of genomic diversity in Candidatus Accumulibacter clades.</title>
        <authorList>
            <person name="Skennerton C.T."/>
            <person name="Barr J.J."/>
            <person name="Slater F.R."/>
            <person name="Bond P.L."/>
            <person name="Tyson G.W."/>
        </authorList>
    </citation>
    <scope>NUCLEOTIDE SEQUENCE [LARGE SCALE GENOMIC DNA]</scope>
    <source>
        <strain evidence="2">BA-92</strain>
    </source>
</reference>
<protein>
    <recommendedName>
        <fullName evidence="3">DOT1 domain-containing protein</fullName>
    </recommendedName>
</protein>
<gene>
    <name evidence="1" type="ORF">AW10_02740</name>
</gene>
<evidence type="ECO:0000313" key="1">
    <source>
        <dbReference type="EMBL" id="EXI78869.1"/>
    </source>
</evidence>